<evidence type="ECO:0008006" key="5">
    <source>
        <dbReference type="Google" id="ProtNLM"/>
    </source>
</evidence>
<feature type="region of interest" description="Disordered" evidence="1">
    <location>
        <begin position="1"/>
        <end position="56"/>
    </location>
</feature>
<gene>
    <name evidence="3" type="ORF">QBC35DRAFT_466611</name>
</gene>
<dbReference type="AlphaFoldDB" id="A0AAN7AFU0"/>
<evidence type="ECO:0000256" key="2">
    <source>
        <dbReference type="SAM" id="Phobius"/>
    </source>
</evidence>
<protein>
    <recommendedName>
        <fullName evidence="5">BTB domain-containing protein</fullName>
    </recommendedName>
</protein>
<keyword evidence="4" id="KW-1185">Reference proteome</keyword>
<feature type="transmembrane region" description="Helical" evidence="2">
    <location>
        <begin position="154"/>
        <end position="174"/>
    </location>
</feature>
<dbReference type="Proteomes" id="UP001302126">
    <property type="component" value="Unassembled WGS sequence"/>
</dbReference>
<reference evidence="3" key="1">
    <citation type="journal article" date="2023" name="Mol. Phylogenet. Evol.">
        <title>Genome-scale phylogeny and comparative genomics of the fungal order Sordariales.</title>
        <authorList>
            <person name="Hensen N."/>
            <person name="Bonometti L."/>
            <person name="Westerberg I."/>
            <person name="Brannstrom I.O."/>
            <person name="Guillou S."/>
            <person name="Cros-Aarteil S."/>
            <person name="Calhoun S."/>
            <person name="Haridas S."/>
            <person name="Kuo A."/>
            <person name="Mondo S."/>
            <person name="Pangilinan J."/>
            <person name="Riley R."/>
            <person name="LaButti K."/>
            <person name="Andreopoulos B."/>
            <person name="Lipzen A."/>
            <person name="Chen C."/>
            <person name="Yan M."/>
            <person name="Daum C."/>
            <person name="Ng V."/>
            <person name="Clum A."/>
            <person name="Steindorff A."/>
            <person name="Ohm R.A."/>
            <person name="Martin F."/>
            <person name="Silar P."/>
            <person name="Natvig D.O."/>
            <person name="Lalanne C."/>
            <person name="Gautier V."/>
            <person name="Ament-Velasquez S.L."/>
            <person name="Kruys A."/>
            <person name="Hutchinson M.I."/>
            <person name="Powell A.J."/>
            <person name="Barry K."/>
            <person name="Miller A.N."/>
            <person name="Grigoriev I.V."/>
            <person name="Debuchy R."/>
            <person name="Gladieux P."/>
            <person name="Hiltunen Thoren M."/>
            <person name="Johannesson H."/>
        </authorList>
    </citation>
    <scope>NUCLEOTIDE SEQUENCE</scope>
    <source>
        <strain evidence="3">PSN309</strain>
    </source>
</reference>
<keyword evidence="2" id="KW-1133">Transmembrane helix</keyword>
<evidence type="ECO:0000313" key="4">
    <source>
        <dbReference type="Proteomes" id="UP001302126"/>
    </source>
</evidence>
<feature type="compositionally biased region" description="Basic residues" evidence="1">
    <location>
        <begin position="1"/>
        <end position="12"/>
    </location>
</feature>
<sequence length="177" mass="19351">MGKDTRRTKRAKAASASSASPAGPPASDIEPLSEATPIPQPAARHTPTETIDRPDPVVLAREGDLVVRVGHSGTRAQEFKVNSSLLREVSPVFKDMLSEPWTGPSLEEPIRSIDVMNDAFDMDPRPPKASDALQIVFAMLHHKSKLVPNKITDIYLLHLIVHIICVFFGLMSALCPR</sequence>
<evidence type="ECO:0000313" key="3">
    <source>
        <dbReference type="EMBL" id="KAK4184255.1"/>
    </source>
</evidence>
<keyword evidence="2" id="KW-0472">Membrane</keyword>
<comment type="caution">
    <text evidence="3">The sequence shown here is derived from an EMBL/GenBank/DDBJ whole genome shotgun (WGS) entry which is preliminary data.</text>
</comment>
<reference evidence="3" key="2">
    <citation type="submission" date="2023-05" db="EMBL/GenBank/DDBJ databases">
        <authorList>
            <consortium name="Lawrence Berkeley National Laboratory"/>
            <person name="Steindorff A."/>
            <person name="Hensen N."/>
            <person name="Bonometti L."/>
            <person name="Westerberg I."/>
            <person name="Brannstrom I.O."/>
            <person name="Guillou S."/>
            <person name="Cros-Aarteil S."/>
            <person name="Calhoun S."/>
            <person name="Haridas S."/>
            <person name="Kuo A."/>
            <person name="Mondo S."/>
            <person name="Pangilinan J."/>
            <person name="Riley R."/>
            <person name="Labutti K."/>
            <person name="Andreopoulos B."/>
            <person name="Lipzen A."/>
            <person name="Chen C."/>
            <person name="Yanf M."/>
            <person name="Daum C."/>
            <person name="Ng V."/>
            <person name="Clum A."/>
            <person name="Ohm R."/>
            <person name="Martin F."/>
            <person name="Silar P."/>
            <person name="Natvig D."/>
            <person name="Lalanne C."/>
            <person name="Gautier V."/>
            <person name="Ament-Velasquez S.L."/>
            <person name="Kruys A."/>
            <person name="Hutchinson M.I."/>
            <person name="Powell A.J."/>
            <person name="Barry K."/>
            <person name="Miller A.N."/>
            <person name="Grigoriev I.V."/>
            <person name="Debuchy R."/>
            <person name="Gladieux P."/>
            <person name="Thoren M.H."/>
            <person name="Johannesson H."/>
        </authorList>
    </citation>
    <scope>NUCLEOTIDE SEQUENCE</scope>
    <source>
        <strain evidence="3">PSN309</strain>
    </source>
</reference>
<accession>A0AAN7AFU0</accession>
<feature type="compositionally biased region" description="Basic and acidic residues" evidence="1">
    <location>
        <begin position="46"/>
        <end position="56"/>
    </location>
</feature>
<name>A0AAN7AFU0_9PEZI</name>
<feature type="compositionally biased region" description="Low complexity" evidence="1">
    <location>
        <begin position="13"/>
        <end position="27"/>
    </location>
</feature>
<organism evidence="3 4">
    <name type="scientific">Podospora australis</name>
    <dbReference type="NCBI Taxonomy" id="1536484"/>
    <lineage>
        <taxon>Eukaryota</taxon>
        <taxon>Fungi</taxon>
        <taxon>Dikarya</taxon>
        <taxon>Ascomycota</taxon>
        <taxon>Pezizomycotina</taxon>
        <taxon>Sordariomycetes</taxon>
        <taxon>Sordariomycetidae</taxon>
        <taxon>Sordariales</taxon>
        <taxon>Podosporaceae</taxon>
        <taxon>Podospora</taxon>
    </lineage>
</organism>
<dbReference type="EMBL" id="MU864497">
    <property type="protein sequence ID" value="KAK4184255.1"/>
    <property type="molecule type" value="Genomic_DNA"/>
</dbReference>
<evidence type="ECO:0000256" key="1">
    <source>
        <dbReference type="SAM" id="MobiDB-lite"/>
    </source>
</evidence>
<keyword evidence="2" id="KW-0812">Transmembrane</keyword>
<proteinExistence type="predicted"/>